<accession>A0A0A9XTZ7</accession>
<protein>
    <submittedName>
        <fullName evidence="1">Protein misato</fullName>
    </submittedName>
</protein>
<dbReference type="AlphaFoldDB" id="A0A0A9XTZ7"/>
<sequence>AYTAYCVLLVCRTSIGVHSSAVDAASTCVLPQMPTDLGEVLSIQLGTGANYVGTNLWNLLYTNNQQHTTNALSCFFSTRMYVCVCVRMHIYTAMYDILRCAIYCDVQYAATYNTLQHTIHCNIQYTATYGYVTYKKTQKPIRVPCSTDRMLRFLLKYTSGGYQGTQ</sequence>
<dbReference type="EMBL" id="GBHO01023009">
    <property type="protein sequence ID" value="JAG20595.1"/>
    <property type="molecule type" value="Transcribed_RNA"/>
</dbReference>
<name>A0A0A9XTZ7_LYGHE</name>
<reference evidence="1" key="2">
    <citation type="submission" date="2014-07" db="EMBL/GenBank/DDBJ databases">
        <authorList>
            <person name="Hull J."/>
        </authorList>
    </citation>
    <scope>NUCLEOTIDE SEQUENCE</scope>
</reference>
<evidence type="ECO:0000313" key="1">
    <source>
        <dbReference type="EMBL" id="JAG20595.1"/>
    </source>
</evidence>
<gene>
    <name evidence="1" type="primary">mst_0</name>
    <name evidence="1" type="ORF">CM83_5834</name>
</gene>
<feature type="non-terminal residue" evidence="1">
    <location>
        <position position="1"/>
    </location>
</feature>
<proteinExistence type="predicted"/>
<organism evidence="1">
    <name type="scientific">Lygus hesperus</name>
    <name type="common">Western plant bug</name>
    <dbReference type="NCBI Taxonomy" id="30085"/>
    <lineage>
        <taxon>Eukaryota</taxon>
        <taxon>Metazoa</taxon>
        <taxon>Ecdysozoa</taxon>
        <taxon>Arthropoda</taxon>
        <taxon>Hexapoda</taxon>
        <taxon>Insecta</taxon>
        <taxon>Pterygota</taxon>
        <taxon>Neoptera</taxon>
        <taxon>Paraneoptera</taxon>
        <taxon>Hemiptera</taxon>
        <taxon>Heteroptera</taxon>
        <taxon>Panheteroptera</taxon>
        <taxon>Cimicomorpha</taxon>
        <taxon>Miridae</taxon>
        <taxon>Mirini</taxon>
        <taxon>Lygus</taxon>
    </lineage>
</organism>
<reference evidence="1" key="1">
    <citation type="journal article" date="2014" name="PLoS ONE">
        <title>Transcriptome-Based Identification of ABC Transporters in the Western Tarnished Plant Bug Lygus hesperus.</title>
        <authorList>
            <person name="Hull J.J."/>
            <person name="Chaney K."/>
            <person name="Geib S.M."/>
            <person name="Fabrick J.A."/>
            <person name="Brent C.S."/>
            <person name="Walsh D."/>
            <person name="Lavine L.C."/>
        </authorList>
    </citation>
    <scope>NUCLEOTIDE SEQUENCE</scope>
</reference>